<protein>
    <submittedName>
        <fullName evidence="1">Uncharacterized protein</fullName>
    </submittedName>
</protein>
<name>A0ABQ2RS44_9DEIO</name>
<sequence>MLEEGGALEEFGAVAAGGEEEVAFVVRAGLLVEIQDVHGGQYFILGGRSGAGWGAGFHCAGVGWGHDGAWIQ</sequence>
<reference evidence="2" key="1">
    <citation type="journal article" date="2019" name="Int. J. Syst. Evol. Microbiol.">
        <title>The Global Catalogue of Microorganisms (GCM) 10K type strain sequencing project: providing services to taxonomists for standard genome sequencing and annotation.</title>
        <authorList>
            <consortium name="The Broad Institute Genomics Platform"/>
            <consortium name="The Broad Institute Genome Sequencing Center for Infectious Disease"/>
            <person name="Wu L."/>
            <person name="Ma J."/>
        </authorList>
    </citation>
    <scope>NUCLEOTIDE SEQUENCE [LARGE SCALE GENOMIC DNA]</scope>
    <source>
        <strain evidence="2">JCM 31404</strain>
    </source>
</reference>
<proteinExistence type="predicted"/>
<dbReference type="EMBL" id="BMQM01000007">
    <property type="protein sequence ID" value="GGR54147.1"/>
    <property type="molecule type" value="Genomic_DNA"/>
</dbReference>
<organism evidence="1 2">
    <name type="scientific">Deinococcus seoulensis</name>
    <dbReference type="NCBI Taxonomy" id="1837379"/>
    <lineage>
        <taxon>Bacteria</taxon>
        <taxon>Thermotogati</taxon>
        <taxon>Deinococcota</taxon>
        <taxon>Deinococci</taxon>
        <taxon>Deinococcales</taxon>
        <taxon>Deinococcaceae</taxon>
        <taxon>Deinococcus</taxon>
    </lineage>
</organism>
<dbReference type="Proteomes" id="UP000634308">
    <property type="component" value="Unassembled WGS sequence"/>
</dbReference>
<accession>A0ABQ2RS44</accession>
<evidence type="ECO:0000313" key="2">
    <source>
        <dbReference type="Proteomes" id="UP000634308"/>
    </source>
</evidence>
<gene>
    <name evidence="1" type="ORF">GCM10008959_14720</name>
</gene>
<comment type="caution">
    <text evidence="1">The sequence shown here is derived from an EMBL/GenBank/DDBJ whole genome shotgun (WGS) entry which is preliminary data.</text>
</comment>
<keyword evidence="2" id="KW-1185">Reference proteome</keyword>
<evidence type="ECO:0000313" key="1">
    <source>
        <dbReference type="EMBL" id="GGR54147.1"/>
    </source>
</evidence>